<comment type="caution">
    <text evidence="2">The sequence shown here is derived from an EMBL/GenBank/DDBJ whole genome shotgun (WGS) entry which is preliminary data.</text>
</comment>
<feature type="compositionally biased region" description="Polar residues" evidence="1">
    <location>
        <begin position="145"/>
        <end position="156"/>
    </location>
</feature>
<dbReference type="EMBL" id="CAJOBF010000556">
    <property type="protein sequence ID" value="CAF3835313.1"/>
    <property type="molecule type" value="Genomic_DNA"/>
</dbReference>
<dbReference type="Proteomes" id="UP000663887">
    <property type="component" value="Unassembled WGS sequence"/>
</dbReference>
<accession>A0A816RAW4</accession>
<evidence type="ECO:0000256" key="1">
    <source>
        <dbReference type="SAM" id="MobiDB-lite"/>
    </source>
</evidence>
<dbReference type="Gene3D" id="3.40.50.1240">
    <property type="entry name" value="Phosphoglycerate mutase-like"/>
    <property type="match status" value="1"/>
</dbReference>
<feature type="region of interest" description="Disordered" evidence="1">
    <location>
        <begin position="130"/>
        <end position="156"/>
    </location>
</feature>
<dbReference type="InterPro" id="IPR029033">
    <property type="entry name" value="His_PPase_superfam"/>
</dbReference>
<organism evidence="2 4">
    <name type="scientific">Rotaria magnacalcarata</name>
    <dbReference type="NCBI Taxonomy" id="392030"/>
    <lineage>
        <taxon>Eukaryota</taxon>
        <taxon>Metazoa</taxon>
        <taxon>Spiralia</taxon>
        <taxon>Gnathifera</taxon>
        <taxon>Rotifera</taxon>
        <taxon>Eurotatoria</taxon>
        <taxon>Bdelloidea</taxon>
        <taxon>Philodinida</taxon>
        <taxon>Philodinidae</taxon>
        <taxon>Rotaria</taxon>
    </lineage>
</organism>
<dbReference type="PANTHER" id="PTHR16469:SF5">
    <property type="entry name" value="PHOSPHOGLYCERATE MUTASE FAMILY PROTEIN"/>
    <property type="match status" value="1"/>
</dbReference>
<dbReference type="Proteomes" id="UP000663842">
    <property type="component" value="Unassembled WGS sequence"/>
</dbReference>
<dbReference type="EMBL" id="CAJNRG010004968">
    <property type="protein sequence ID" value="CAF2071450.1"/>
    <property type="molecule type" value="Genomic_DNA"/>
</dbReference>
<evidence type="ECO:0000313" key="4">
    <source>
        <dbReference type="Proteomes" id="UP000663887"/>
    </source>
</evidence>
<dbReference type="Pfam" id="PF00300">
    <property type="entry name" value="His_Phos_1"/>
    <property type="match status" value="1"/>
</dbReference>
<proteinExistence type="predicted"/>
<evidence type="ECO:0000313" key="2">
    <source>
        <dbReference type="EMBL" id="CAF2071450.1"/>
    </source>
</evidence>
<sequence>MVDNLTDTMHHELNMINSDGSGVNSDSNNYGSSRFLHSNAISRNISDHNSNNIHYQYSNQKSMQTHPIARTADYSNASLLRVPITRTSSNRQNLLSGYDTDGAIQKSRTIVRHSHRSDHGYEHLVSPRLSSKRFTQPPSSPSQQFPALSTPQSQAQQDYLTVKPSISIMHSHENIGEELSQVSDANRLHTRLSRHLNQSSSPAQQYSASTNRFPTISRHDAVLAASISGQSLRLIFMRHSERANQALGADWFSKAFRTNTYKAYDQNLPIVLPRRRFYDAYEFDTPLTVRGLKAARRTGLSMLNSNLTVDVCLSSVALRCIQTCERVLSGMNRREQIPIRVEPGLFECPHLNQKVVDSFMTKTELLENGYHIKVEYKPLVQKIYAPESLDEYFHRCSTVMRGIIDRYGNHGGTVLIVTHAPGVLALTDAIKGIRTNQADFYHTVATYPPLAAYIAEYDGANWRYSEQPFSISLSG</sequence>
<evidence type="ECO:0000313" key="3">
    <source>
        <dbReference type="EMBL" id="CAF3835313.1"/>
    </source>
</evidence>
<dbReference type="SUPFAM" id="SSF53254">
    <property type="entry name" value="Phosphoglycerate mutase-like"/>
    <property type="match status" value="1"/>
</dbReference>
<dbReference type="CDD" id="cd07067">
    <property type="entry name" value="HP_PGM_like"/>
    <property type="match status" value="1"/>
</dbReference>
<dbReference type="AlphaFoldDB" id="A0A816RAW4"/>
<dbReference type="InterPro" id="IPR051710">
    <property type="entry name" value="Phosphatase_SH3-domain"/>
</dbReference>
<dbReference type="InterPro" id="IPR013078">
    <property type="entry name" value="His_Pase_superF_clade-1"/>
</dbReference>
<name>A0A816RAW4_9BILA</name>
<reference evidence="2" key="1">
    <citation type="submission" date="2021-02" db="EMBL/GenBank/DDBJ databases">
        <authorList>
            <person name="Nowell W R."/>
        </authorList>
    </citation>
    <scope>NUCLEOTIDE SEQUENCE</scope>
</reference>
<protein>
    <submittedName>
        <fullName evidence="2">Uncharacterized protein</fullName>
    </submittedName>
</protein>
<dbReference type="PANTHER" id="PTHR16469">
    <property type="entry name" value="UBIQUITIN-ASSOCIATED AND SH3 DOMAIN-CONTAINING BA-RELATED"/>
    <property type="match status" value="1"/>
</dbReference>
<gene>
    <name evidence="3" type="ORF">UXM345_LOCUS6866</name>
    <name evidence="2" type="ORF">XDN619_LOCUS12669</name>
</gene>